<dbReference type="KEGG" id="glz:GLAREA_02108"/>
<keyword evidence="1" id="KW-0732">Signal</keyword>
<dbReference type="OrthoDB" id="3045089at2759"/>
<dbReference type="Pfam" id="PF22893">
    <property type="entry name" value="ULD_2"/>
    <property type="match status" value="1"/>
</dbReference>
<gene>
    <name evidence="3" type="ORF">GLAREA_02108</name>
</gene>
<evidence type="ECO:0000256" key="1">
    <source>
        <dbReference type="SAM" id="SignalP"/>
    </source>
</evidence>
<protein>
    <recommendedName>
        <fullName evidence="2">Ubiquitin-like domain-containing protein</fullName>
    </recommendedName>
</protein>
<accession>S3D2C2</accession>
<evidence type="ECO:0000259" key="2">
    <source>
        <dbReference type="Pfam" id="PF22893"/>
    </source>
</evidence>
<keyword evidence="4" id="KW-1185">Reference proteome</keyword>
<dbReference type="PANTHER" id="PTHR38886:SF1">
    <property type="entry name" value="NACHT-NTPASE AND P-LOOP NTPASES N-TERMINAL DOMAIN-CONTAINING PROTEIN"/>
    <property type="match status" value="1"/>
</dbReference>
<feature type="domain" description="Ubiquitin-like" evidence="2">
    <location>
        <begin position="349"/>
        <end position="404"/>
    </location>
</feature>
<dbReference type="HOGENOM" id="CLU_328195_0_0_1"/>
<organism evidence="3 4">
    <name type="scientific">Glarea lozoyensis (strain ATCC 20868 / MF5171)</name>
    <dbReference type="NCBI Taxonomy" id="1116229"/>
    <lineage>
        <taxon>Eukaryota</taxon>
        <taxon>Fungi</taxon>
        <taxon>Dikarya</taxon>
        <taxon>Ascomycota</taxon>
        <taxon>Pezizomycotina</taxon>
        <taxon>Leotiomycetes</taxon>
        <taxon>Helotiales</taxon>
        <taxon>Helotiaceae</taxon>
        <taxon>Glarea</taxon>
    </lineage>
</organism>
<dbReference type="GeneID" id="19461166"/>
<dbReference type="InterPro" id="IPR054464">
    <property type="entry name" value="ULD_fung"/>
</dbReference>
<dbReference type="EMBL" id="KE145371">
    <property type="protein sequence ID" value="EPE26196.1"/>
    <property type="molecule type" value="Genomic_DNA"/>
</dbReference>
<feature type="signal peptide" evidence="1">
    <location>
        <begin position="1"/>
        <end position="23"/>
    </location>
</feature>
<dbReference type="eggNOG" id="ENOG502SWB5">
    <property type="taxonomic scope" value="Eukaryota"/>
</dbReference>
<evidence type="ECO:0000313" key="3">
    <source>
        <dbReference type="EMBL" id="EPE26196.1"/>
    </source>
</evidence>
<sequence>MSFGWSAGDIAAALTLLFNLVKALDSTDGAAGNYQESVNFLRDLIRTIDGLNTLTALKVHPTYGDEITQQVSLIRGPVEQFIDAVRKYEPSLGKSAAQGHHRHVWKKLQWHFAKEDKVLALKAKIDQHMRIIDTLIHRLTLDVVLKVQETLPQQMETIFTDVLSPNILGLLRESLGSSVCTEVALKLQGSFDLHPYPDFESDIQKIKTHLTDSHITQQRIESCLKVDTLQKISSKKTRARGQTHIVGGRRPRGRKIAGNNRHRIIPNTQHAEFQRKGYGSTTEESLREVYDHPSSTWDMTNATSGTIQFCYMWVNSFATYCDCAPVPDEDSSTDRAFDEGHCLTRSFIFHTFIREEFKNLPGSSLVRRGQYQPMSLHHNQRLSGRNWANFVSPGATVSMAVIHRSPIIGDNEDSSICPDKKCFGMWKRLEEPAWVECRYAENGAGLPNRFLAIDRTSKIPTSQASSVGRHEDQLSELEQDYLTASRNYNHNKTHDIAYVKTKFHKAQRGNEWLLHRLGAAIADRRTFLAYRRESNFISSTPMTAYGELDLADEEISSDLSDILQRSHTASPRLHASWASMPGSPSVDGLDHFRCPLCQKNYRIMKHAQWVNHVFSDLRTYICTSKHCTHRAFSNRRHWFDHELRYHRRHWTCKICKTSSVACLADFDSTSQDYAEHFEYHHPNNPMDPWEIERFIEDRGPQSTFSAKDCPLCDELRTDEGDDGHTWVSGERFEEYLGHHMEQLAHISVQHWGKASPWPRRSPNDLKSFCFNCANARSECSKTKPCSGREKRTGMRQCIYQEDIEASHWNLVNQIQDLQAKCPTTENIMCSLPPGTGKVKVDQIIEALRCGEQLDKVVATLTKEDDAEVLGRRSQWV</sequence>
<feature type="chain" id="PRO_5004519160" description="Ubiquitin-like domain-containing protein" evidence="1">
    <location>
        <begin position="24"/>
        <end position="876"/>
    </location>
</feature>
<dbReference type="Proteomes" id="UP000016922">
    <property type="component" value="Unassembled WGS sequence"/>
</dbReference>
<dbReference type="PANTHER" id="PTHR38886">
    <property type="entry name" value="SESA DOMAIN-CONTAINING PROTEIN"/>
    <property type="match status" value="1"/>
</dbReference>
<evidence type="ECO:0000313" key="4">
    <source>
        <dbReference type="Proteomes" id="UP000016922"/>
    </source>
</evidence>
<proteinExistence type="predicted"/>
<dbReference type="RefSeq" id="XP_008087515.1">
    <property type="nucleotide sequence ID" value="XM_008089324.1"/>
</dbReference>
<name>S3D2C2_GLAL2</name>
<reference evidence="3 4" key="1">
    <citation type="journal article" date="2013" name="BMC Genomics">
        <title>Genomics-driven discovery of the pneumocandin biosynthetic gene cluster in the fungus Glarea lozoyensis.</title>
        <authorList>
            <person name="Chen L."/>
            <person name="Yue Q."/>
            <person name="Zhang X."/>
            <person name="Xiang M."/>
            <person name="Wang C."/>
            <person name="Li S."/>
            <person name="Che Y."/>
            <person name="Ortiz-Lopez F.J."/>
            <person name="Bills G.F."/>
            <person name="Liu X."/>
            <person name="An Z."/>
        </authorList>
    </citation>
    <scope>NUCLEOTIDE SEQUENCE [LARGE SCALE GENOMIC DNA]</scope>
    <source>
        <strain evidence="4">ATCC 20868 / MF5171</strain>
    </source>
</reference>
<dbReference type="AlphaFoldDB" id="S3D2C2"/>